<reference evidence="1 2" key="1">
    <citation type="submission" date="2014-04" db="EMBL/GenBank/DDBJ databases">
        <title>Evolutionary Origins and Diversification of the Mycorrhizal Mutualists.</title>
        <authorList>
            <consortium name="DOE Joint Genome Institute"/>
            <consortium name="Mycorrhizal Genomics Consortium"/>
            <person name="Kohler A."/>
            <person name="Kuo A."/>
            <person name="Nagy L.G."/>
            <person name="Floudas D."/>
            <person name="Copeland A."/>
            <person name="Barry K.W."/>
            <person name="Cichocki N."/>
            <person name="Veneault-Fourrey C."/>
            <person name="LaButti K."/>
            <person name="Lindquist E.A."/>
            <person name="Lipzen A."/>
            <person name="Lundell T."/>
            <person name="Morin E."/>
            <person name="Murat C."/>
            <person name="Riley R."/>
            <person name="Ohm R."/>
            <person name="Sun H."/>
            <person name="Tunlid A."/>
            <person name="Henrissat B."/>
            <person name="Grigoriev I.V."/>
            <person name="Hibbett D.S."/>
            <person name="Martin F."/>
        </authorList>
    </citation>
    <scope>NUCLEOTIDE SEQUENCE [LARGE SCALE GENOMIC DNA]</scope>
    <source>
        <strain evidence="1 2">Koide BX008</strain>
    </source>
</reference>
<name>A0A0C2XQY2_AMAMK</name>
<sequence>MSSSETPIVSPPDILLASRLRSNDNYVKKQRERLHDTPYDAIDDTRPKTRRVNPERLATRLDPRLVAEMDALIVPGAKMPSFSIRKDFQERYCVDRRHIYDYFHSRGLRVAKEDKHNNLLRGRLLKARSQTSVTTGYDDSVSEQPLRHFKNAFLLRFKL</sequence>
<dbReference type="EMBL" id="KN818222">
    <property type="protein sequence ID" value="KIL71623.1"/>
    <property type="molecule type" value="Genomic_DNA"/>
</dbReference>
<dbReference type="InParanoid" id="A0A0C2XQY2"/>
<evidence type="ECO:0000313" key="2">
    <source>
        <dbReference type="Proteomes" id="UP000054549"/>
    </source>
</evidence>
<protein>
    <submittedName>
        <fullName evidence="1">Uncharacterized protein</fullName>
    </submittedName>
</protein>
<dbReference type="OrthoDB" id="3038119at2759"/>
<keyword evidence="2" id="KW-1185">Reference proteome</keyword>
<evidence type="ECO:0000313" key="1">
    <source>
        <dbReference type="EMBL" id="KIL71623.1"/>
    </source>
</evidence>
<gene>
    <name evidence="1" type="ORF">M378DRAFT_64933</name>
</gene>
<dbReference type="Proteomes" id="UP000054549">
    <property type="component" value="Unassembled WGS sequence"/>
</dbReference>
<organism evidence="1 2">
    <name type="scientific">Amanita muscaria (strain Koide BX008)</name>
    <dbReference type="NCBI Taxonomy" id="946122"/>
    <lineage>
        <taxon>Eukaryota</taxon>
        <taxon>Fungi</taxon>
        <taxon>Dikarya</taxon>
        <taxon>Basidiomycota</taxon>
        <taxon>Agaricomycotina</taxon>
        <taxon>Agaricomycetes</taxon>
        <taxon>Agaricomycetidae</taxon>
        <taxon>Agaricales</taxon>
        <taxon>Pluteineae</taxon>
        <taxon>Amanitaceae</taxon>
        <taxon>Amanita</taxon>
    </lineage>
</organism>
<proteinExistence type="predicted"/>
<dbReference type="AlphaFoldDB" id="A0A0C2XQY2"/>
<accession>A0A0C2XQY2</accession>
<dbReference type="HOGENOM" id="CLU_1660256_0_0_1"/>